<proteinExistence type="predicted"/>
<dbReference type="OrthoDB" id="432483at2759"/>
<dbReference type="AlphaFoldDB" id="A0A7J5XGG6"/>
<evidence type="ECO:0000256" key="5">
    <source>
        <dbReference type="ARBA" id="ARBA00023303"/>
    </source>
</evidence>
<dbReference type="InterPro" id="IPR003938">
    <property type="entry name" value="K_chnl_volt-dep_EAG/ELK/ERG"/>
</dbReference>
<keyword evidence="3" id="KW-0813">Transport</keyword>
<dbReference type="PANTHER" id="PTHR10217:SF506">
    <property type="entry name" value="POTASSIUM VOLTAGE-GATED CHANNEL SUBFAMILY H MEMBER 2"/>
    <property type="match status" value="1"/>
</dbReference>
<dbReference type="FunFam" id="1.10.1200.260:FF:000001">
    <property type="entry name" value="Potassium voltage-gated channel subfamily H member 7"/>
    <property type="match status" value="1"/>
</dbReference>
<feature type="compositionally biased region" description="Pro residues" evidence="7">
    <location>
        <begin position="540"/>
        <end position="552"/>
    </location>
</feature>
<dbReference type="Pfam" id="PF00027">
    <property type="entry name" value="cNMP_binding"/>
    <property type="match status" value="1"/>
</dbReference>
<dbReference type="EMBL" id="JAAKFY010000024">
    <property type="protein sequence ID" value="KAF3836176.1"/>
    <property type="molecule type" value="Genomic_DNA"/>
</dbReference>
<dbReference type="SUPFAM" id="SSF81324">
    <property type="entry name" value="Voltage-gated potassium channels"/>
    <property type="match status" value="1"/>
</dbReference>
<keyword evidence="8" id="KW-0472">Membrane</keyword>
<comment type="catalytic activity">
    <reaction evidence="6">
        <text>K(+)(in) = K(+)(out)</text>
        <dbReference type="Rhea" id="RHEA:29463"/>
        <dbReference type="ChEBI" id="CHEBI:29103"/>
    </reaction>
</comment>
<dbReference type="InterPro" id="IPR014710">
    <property type="entry name" value="RmlC-like_jellyroll"/>
</dbReference>
<dbReference type="InterPro" id="IPR013099">
    <property type="entry name" value="K_chnl_dom"/>
</dbReference>
<comment type="caution">
    <text evidence="10">The sequence shown here is derived from an EMBL/GenBank/DDBJ whole genome shotgun (WGS) entry which is preliminary data.</text>
</comment>
<dbReference type="Proteomes" id="UP000518266">
    <property type="component" value="Unassembled WGS sequence"/>
</dbReference>
<dbReference type="InterPro" id="IPR000595">
    <property type="entry name" value="cNMP-bd_dom"/>
</dbReference>
<feature type="domain" description="Cyclic nucleotide-binding" evidence="9">
    <location>
        <begin position="184"/>
        <end position="284"/>
    </location>
</feature>
<name>A0A7J5XGG6_DISMA</name>
<dbReference type="GO" id="GO:0034702">
    <property type="term" value="C:monoatomic ion channel complex"/>
    <property type="evidence" value="ECO:0007669"/>
    <property type="project" value="UniProtKB-KW"/>
</dbReference>
<keyword evidence="8" id="KW-1133">Transmembrane helix</keyword>
<keyword evidence="2" id="KW-0631">Potassium channel</keyword>
<dbReference type="PRINTS" id="PR01463">
    <property type="entry name" value="EAGCHANLFMLY"/>
</dbReference>
<dbReference type="Gene3D" id="1.10.287.70">
    <property type="match status" value="1"/>
</dbReference>
<keyword evidence="1" id="KW-0633">Potassium transport</keyword>
<keyword evidence="4" id="KW-0630">Potassium</keyword>
<dbReference type="InterPro" id="IPR018490">
    <property type="entry name" value="cNMP-bd_dom_sf"/>
</dbReference>
<feature type="compositionally biased region" description="Basic residues" evidence="7">
    <location>
        <begin position="350"/>
        <end position="359"/>
    </location>
</feature>
<keyword evidence="3" id="KW-0406">Ion transport</keyword>
<keyword evidence="11" id="KW-1185">Reference proteome</keyword>
<feature type="compositionally biased region" description="Polar residues" evidence="7">
    <location>
        <begin position="626"/>
        <end position="651"/>
    </location>
</feature>
<keyword evidence="5" id="KW-0407">Ion channel</keyword>
<evidence type="ECO:0000256" key="3">
    <source>
        <dbReference type="ARBA" id="ARBA00022882"/>
    </source>
</evidence>
<feature type="compositionally biased region" description="Basic residues" evidence="7">
    <location>
        <begin position="326"/>
        <end position="337"/>
    </location>
</feature>
<dbReference type="SMART" id="SM00100">
    <property type="entry name" value="cNMP"/>
    <property type="match status" value="1"/>
</dbReference>
<feature type="compositionally biased region" description="Basic and acidic residues" evidence="7">
    <location>
        <begin position="360"/>
        <end position="373"/>
    </location>
</feature>
<dbReference type="GO" id="GO:0086091">
    <property type="term" value="P:regulation of heart rate by cardiac conduction"/>
    <property type="evidence" value="ECO:0007669"/>
    <property type="project" value="TreeGrafter"/>
</dbReference>
<dbReference type="GO" id="GO:0060307">
    <property type="term" value="P:regulation of ventricular cardiac muscle cell membrane repolarization"/>
    <property type="evidence" value="ECO:0007669"/>
    <property type="project" value="TreeGrafter"/>
</dbReference>
<dbReference type="GO" id="GO:0086013">
    <property type="term" value="P:membrane repolarization during cardiac muscle cell action potential"/>
    <property type="evidence" value="ECO:0007669"/>
    <property type="project" value="TreeGrafter"/>
</dbReference>
<organism evidence="10 11">
    <name type="scientific">Dissostichus mawsoni</name>
    <name type="common">Antarctic cod</name>
    <dbReference type="NCBI Taxonomy" id="36200"/>
    <lineage>
        <taxon>Eukaryota</taxon>
        <taxon>Metazoa</taxon>
        <taxon>Chordata</taxon>
        <taxon>Craniata</taxon>
        <taxon>Vertebrata</taxon>
        <taxon>Euteleostomi</taxon>
        <taxon>Actinopterygii</taxon>
        <taxon>Neopterygii</taxon>
        <taxon>Teleostei</taxon>
        <taxon>Neoteleostei</taxon>
        <taxon>Acanthomorphata</taxon>
        <taxon>Eupercaria</taxon>
        <taxon>Perciformes</taxon>
        <taxon>Notothenioidei</taxon>
        <taxon>Nototheniidae</taxon>
        <taxon>Dissostichus</taxon>
    </lineage>
</organism>
<feature type="region of interest" description="Disordered" evidence="7">
    <location>
        <begin position="311"/>
        <end position="404"/>
    </location>
</feature>
<dbReference type="FunFam" id="2.60.120.10:FF:000011">
    <property type="entry name" value="Potassium channel, voltage-gated eag-related subfamily H, member 7"/>
    <property type="match status" value="1"/>
</dbReference>
<evidence type="ECO:0000256" key="8">
    <source>
        <dbReference type="SAM" id="Phobius"/>
    </source>
</evidence>
<feature type="transmembrane region" description="Helical" evidence="8">
    <location>
        <begin position="14"/>
        <end position="33"/>
    </location>
</feature>
<evidence type="ECO:0000256" key="7">
    <source>
        <dbReference type="SAM" id="MobiDB-lite"/>
    </source>
</evidence>
<keyword evidence="8" id="KW-0812">Transmembrane</keyword>
<evidence type="ECO:0000313" key="10">
    <source>
        <dbReference type="EMBL" id="KAF3836176.1"/>
    </source>
</evidence>
<protein>
    <recommendedName>
        <fullName evidence="9">Cyclic nucleotide-binding domain-containing protein</fullName>
    </recommendedName>
</protein>
<dbReference type="GO" id="GO:0005886">
    <property type="term" value="C:plasma membrane"/>
    <property type="evidence" value="ECO:0007669"/>
    <property type="project" value="TreeGrafter"/>
</dbReference>
<accession>A0A7J5XGG6</accession>
<feature type="region of interest" description="Disordered" evidence="7">
    <location>
        <begin position="536"/>
        <end position="586"/>
    </location>
</feature>
<dbReference type="CDD" id="cd00038">
    <property type="entry name" value="CAP_ED"/>
    <property type="match status" value="1"/>
</dbReference>
<dbReference type="Gene3D" id="2.60.120.10">
    <property type="entry name" value="Jelly Rolls"/>
    <property type="match status" value="1"/>
</dbReference>
<reference evidence="10 11" key="1">
    <citation type="submission" date="2020-03" db="EMBL/GenBank/DDBJ databases">
        <title>Dissostichus mawsoni Genome sequencing and assembly.</title>
        <authorList>
            <person name="Park H."/>
        </authorList>
    </citation>
    <scope>NUCLEOTIDE SEQUENCE [LARGE SCALE GENOMIC DNA]</scope>
    <source>
        <strain evidence="10">DM0001</strain>
        <tissue evidence="10">Muscle</tissue>
    </source>
</reference>
<evidence type="ECO:0000256" key="6">
    <source>
        <dbReference type="ARBA" id="ARBA00034430"/>
    </source>
</evidence>
<feature type="transmembrane region" description="Helical" evidence="8">
    <location>
        <begin position="45"/>
        <end position="68"/>
    </location>
</feature>
<feature type="compositionally biased region" description="Low complexity" evidence="7">
    <location>
        <begin position="311"/>
        <end position="323"/>
    </location>
</feature>
<sequence>MSTPGSGPTIKDKYVTALYFTFSSLTSVGFGNVSPNTNSEKIFSICVMLIGLKIIFPWLYIWLMYMLFSPFLPTSSFLTLPPSPCLPPPALMYASIFGNVSAIIQRLYSGTARYHTQMLRVREFIRFHQIPNPLRQRLEEYFQHAWSYTNGIDMNAVSAERFPRVSPGDICLHLNRTLLQNCKAFKGSTKGCLRALAMKFKTTHAPPGDTLVHAGDVLTALYFISRGSIEIMRGDVVVAILGKNDIFGEPINLYSRPGKSNADVRALTYCDLHKIFREDVQEVLDMYPEFADNFWNNLEITFNLRDTNMIPGSPSSDDSNSGGFNKLRRRKLSFRRRTEKDDADAGESKKSHKSVRRRQRDSTKSQKQEEAPKRQWQAHRSSVSSHSSGDEGEEPNMNRLAPPPVMIETPQAQAQATPLNFNENTEGDGEPKTGNTCNALSGAFSGVSHIFSFWGESRGGGQYQEVPSCSLASPPNLNTPLHSLNRQQRNQVDTRLEMLQKQLNRLESRMSTDIGAIMQLLQRQMALVPPAYSAISSPPQVSPCPGPGPAPCPGERLEFEGFPGRDSLQPQDPPITEQGQLAPSGLDSLELGLGPGLRVDIESGSAAGSSLGLDFSLGVCLGAAGTQVSSLDSETQRRLSLQESQTPLDSRTTQRHGSDPGGS</sequence>
<dbReference type="PANTHER" id="PTHR10217">
    <property type="entry name" value="VOLTAGE AND LIGAND GATED POTASSIUM CHANNEL"/>
    <property type="match status" value="1"/>
</dbReference>
<dbReference type="InterPro" id="IPR050818">
    <property type="entry name" value="KCNH_animal-type"/>
</dbReference>
<evidence type="ECO:0000259" key="9">
    <source>
        <dbReference type="PROSITE" id="PS50042"/>
    </source>
</evidence>
<keyword evidence="3" id="KW-0851">Voltage-gated channel</keyword>
<dbReference type="PROSITE" id="PS50042">
    <property type="entry name" value="CNMP_BINDING_3"/>
    <property type="match status" value="1"/>
</dbReference>
<gene>
    <name evidence="10" type="ORF">F7725_028734</name>
</gene>
<evidence type="ECO:0000313" key="11">
    <source>
        <dbReference type="Proteomes" id="UP000518266"/>
    </source>
</evidence>
<dbReference type="GO" id="GO:0005242">
    <property type="term" value="F:inward rectifier potassium channel activity"/>
    <property type="evidence" value="ECO:0007669"/>
    <property type="project" value="TreeGrafter"/>
</dbReference>
<evidence type="ECO:0000256" key="2">
    <source>
        <dbReference type="ARBA" id="ARBA00022826"/>
    </source>
</evidence>
<dbReference type="Pfam" id="PF07885">
    <property type="entry name" value="Ion_trans_2"/>
    <property type="match status" value="1"/>
</dbReference>
<dbReference type="SUPFAM" id="SSF51206">
    <property type="entry name" value="cAMP-binding domain-like"/>
    <property type="match status" value="1"/>
</dbReference>
<dbReference type="Gene3D" id="1.10.1200.260">
    <property type="match status" value="1"/>
</dbReference>
<feature type="region of interest" description="Disordered" evidence="7">
    <location>
        <begin position="626"/>
        <end position="663"/>
    </location>
</feature>
<evidence type="ECO:0000256" key="1">
    <source>
        <dbReference type="ARBA" id="ARBA00022538"/>
    </source>
</evidence>
<evidence type="ECO:0000256" key="4">
    <source>
        <dbReference type="ARBA" id="ARBA00022958"/>
    </source>
</evidence>